<gene>
    <name evidence="1" type="ORF">GMLC_10250</name>
</gene>
<organism evidence="1 2">
    <name type="scientific">Geomonas limicola</name>
    <dbReference type="NCBI Taxonomy" id="2740186"/>
    <lineage>
        <taxon>Bacteria</taxon>
        <taxon>Pseudomonadati</taxon>
        <taxon>Thermodesulfobacteriota</taxon>
        <taxon>Desulfuromonadia</taxon>
        <taxon>Geobacterales</taxon>
        <taxon>Geobacteraceae</taxon>
        <taxon>Geomonas</taxon>
    </lineage>
</organism>
<comment type="caution">
    <text evidence="1">The sequence shown here is derived from an EMBL/GenBank/DDBJ whole genome shotgun (WGS) entry which is preliminary data.</text>
</comment>
<dbReference type="Proteomes" id="UP000587586">
    <property type="component" value="Unassembled WGS sequence"/>
</dbReference>
<evidence type="ECO:0000313" key="2">
    <source>
        <dbReference type="Proteomes" id="UP000587586"/>
    </source>
</evidence>
<name>A0A6V8N4J8_9BACT</name>
<protein>
    <submittedName>
        <fullName evidence="1">Uncharacterized protein</fullName>
    </submittedName>
</protein>
<dbReference type="AlphaFoldDB" id="A0A6V8N4J8"/>
<dbReference type="EMBL" id="BLXZ01000002">
    <property type="protein sequence ID" value="GFO67446.1"/>
    <property type="molecule type" value="Genomic_DNA"/>
</dbReference>
<keyword evidence="2" id="KW-1185">Reference proteome</keyword>
<sequence length="51" mass="5508">MLLGAAPVPESVCVVVREAVPGSAREKEWEVQPVALRERDEVGRLQVPASP</sequence>
<proteinExistence type="predicted"/>
<reference evidence="2" key="1">
    <citation type="submission" date="2020-06" db="EMBL/GenBank/DDBJ databases">
        <title>Draft genomic sequecing of Geomonas sp. Red745.</title>
        <authorList>
            <person name="Itoh H."/>
            <person name="Xu Z.X."/>
            <person name="Ushijima N."/>
            <person name="Masuda Y."/>
            <person name="Shiratori Y."/>
            <person name="Senoo K."/>
        </authorList>
    </citation>
    <scope>NUCLEOTIDE SEQUENCE [LARGE SCALE GENOMIC DNA]</scope>
    <source>
        <strain evidence="2">Red745</strain>
    </source>
</reference>
<accession>A0A6V8N4J8</accession>
<evidence type="ECO:0000313" key="1">
    <source>
        <dbReference type="EMBL" id="GFO67446.1"/>
    </source>
</evidence>